<reference evidence="1 2" key="1">
    <citation type="submission" date="2014-10" db="EMBL/GenBank/DDBJ databases">
        <title>Draft genome of the hookworm Ancylostoma caninum.</title>
        <authorList>
            <person name="Mitreva M."/>
        </authorList>
    </citation>
    <scope>NUCLEOTIDE SEQUENCE [LARGE SCALE GENOMIC DNA]</scope>
    <source>
        <strain evidence="1 2">Baltimore</strain>
    </source>
</reference>
<proteinExistence type="predicted"/>
<comment type="caution">
    <text evidence="1">The sequence shown here is derived from an EMBL/GenBank/DDBJ whole genome shotgun (WGS) entry which is preliminary data.</text>
</comment>
<accession>A0A368FBA4</accession>
<gene>
    <name evidence="1" type="ORF">ANCCAN_24900</name>
</gene>
<dbReference type="EMBL" id="JOJR01002005">
    <property type="protein sequence ID" value="RCN29342.1"/>
    <property type="molecule type" value="Genomic_DNA"/>
</dbReference>
<dbReference type="AlphaFoldDB" id="A0A368FBA4"/>
<keyword evidence="2" id="KW-1185">Reference proteome</keyword>
<organism evidence="1 2">
    <name type="scientific">Ancylostoma caninum</name>
    <name type="common">Dog hookworm</name>
    <dbReference type="NCBI Taxonomy" id="29170"/>
    <lineage>
        <taxon>Eukaryota</taxon>
        <taxon>Metazoa</taxon>
        <taxon>Ecdysozoa</taxon>
        <taxon>Nematoda</taxon>
        <taxon>Chromadorea</taxon>
        <taxon>Rhabditida</taxon>
        <taxon>Rhabditina</taxon>
        <taxon>Rhabditomorpha</taxon>
        <taxon>Strongyloidea</taxon>
        <taxon>Ancylostomatidae</taxon>
        <taxon>Ancylostomatinae</taxon>
        <taxon>Ancylostoma</taxon>
    </lineage>
</organism>
<evidence type="ECO:0000313" key="2">
    <source>
        <dbReference type="Proteomes" id="UP000252519"/>
    </source>
</evidence>
<dbReference type="Proteomes" id="UP000252519">
    <property type="component" value="Unassembled WGS sequence"/>
</dbReference>
<sequence length="66" mass="7292">MIENAEVVVAPLIEGTERRNALPKGADANWVVIPLRHRPVIAMTLSGHVTMIYASKDIRICLQAKL</sequence>
<name>A0A368FBA4_ANCCA</name>
<evidence type="ECO:0000313" key="1">
    <source>
        <dbReference type="EMBL" id="RCN29342.1"/>
    </source>
</evidence>
<protein>
    <submittedName>
        <fullName evidence="1">Uncharacterized protein</fullName>
    </submittedName>
</protein>